<dbReference type="InterPro" id="IPR007345">
    <property type="entry name" value="Polysacch_pyruvyl_Trfase"/>
</dbReference>
<dbReference type="InterPro" id="IPR019896">
    <property type="entry name" value="Polysacch_pyruvyl_Trfase_CsaB"/>
</dbReference>
<dbReference type="EMBL" id="JAELUP010000061">
    <property type="protein sequence ID" value="MBJ6361908.1"/>
    <property type="molecule type" value="Genomic_DNA"/>
</dbReference>
<comment type="caution">
    <text evidence="2">The sequence shown here is derived from an EMBL/GenBank/DDBJ whole genome shotgun (WGS) entry which is preliminary data.</text>
</comment>
<dbReference type="PANTHER" id="PTHR36836">
    <property type="entry name" value="COLANIC ACID BIOSYNTHESIS PROTEIN WCAK"/>
    <property type="match status" value="1"/>
</dbReference>
<dbReference type="GO" id="GO:0016740">
    <property type="term" value="F:transferase activity"/>
    <property type="evidence" value="ECO:0007669"/>
    <property type="project" value="UniProtKB-KW"/>
</dbReference>
<reference evidence="2" key="1">
    <citation type="submission" date="2020-12" db="EMBL/GenBank/DDBJ databases">
        <authorList>
            <person name="Huq M.A."/>
        </authorList>
    </citation>
    <scope>NUCLEOTIDE SEQUENCE</scope>
    <source>
        <strain evidence="2">MAHUQ-46</strain>
    </source>
</reference>
<gene>
    <name evidence="2" type="primary">csaB</name>
    <name evidence="2" type="ORF">JFN88_11600</name>
</gene>
<dbReference type="RefSeq" id="WP_199019459.1">
    <property type="nucleotide sequence ID" value="NZ_JAELUP010000061.1"/>
</dbReference>
<name>A0A934J5G5_9BACL</name>
<proteinExistence type="predicted"/>
<dbReference type="AlphaFoldDB" id="A0A934J5G5"/>
<dbReference type="Proteomes" id="UP000640274">
    <property type="component" value="Unassembled WGS sequence"/>
</dbReference>
<accession>A0A934J5G5</accession>
<evidence type="ECO:0000259" key="1">
    <source>
        <dbReference type="Pfam" id="PF04230"/>
    </source>
</evidence>
<organism evidence="2 3">
    <name type="scientific">Paenibacillus roseus</name>
    <dbReference type="NCBI Taxonomy" id="2798579"/>
    <lineage>
        <taxon>Bacteria</taxon>
        <taxon>Bacillati</taxon>
        <taxon>Bacillota</taxon>
        <taxon>Bacilli</taxon>
        <taxon>Bacillales</taxon>
        <taxon>Paenibacillaceae</taxon>
        <taxon>Paenibacillus</taxon>
    </lineage>
</organism>
<dbReference type="Pfam" id="PF04230">
    <property type="entry name" value="PS_pyruv_trans"/>
    <property type="match status" value="1"/>
</dbReference>
<feature type="domain" description="Polysaccharide pyruvyl transferase" evidence="1">
    <location>
        <begin position="21"/>
        <end position="313"/>
    </location>
</feature>
<dbReference type="NCBIfam" id="TIGR03609">
    <property type="entry name" value="S_layer_CsaB"/>
    <property type="match status" value="1"/>
</dbReference>
<evidence type="ECO:0000313" key="2">
    <source>
        <dbReference type="EMBL" id="MBJ6361908.1"/>
    </source>
</evidence>
<sequence>MGIEASQVFRIAISGYYGFRNSGDEAVLKSILLALDECGQEAGIRIQPIVLSIDPEWTSGMYGVEAVHRMQPKEVISLLRASDGLLSGGGSLLQDATSAKTIPYYAGIIKLAQWLGKPTFIYSQGVGPVNRGWMNPLIRSAMKASRYVSVRDKESAELLDRIGVPLNRIEVVPDPVMGLPLPEQEASGADRHSHEPVAGGREPVIGISLRFWRKDRADLDRIAGALLELLGTRDVQLRFLPFHTPEDVEAAAYVIGKLGASGAGKTDIREAGDDPQRMLHEVSQCDVLLGMRLHALIYAANMKVPLLGISYDPKIDQFLGRLQLKPIGTTESLDSAAFVSHVTALIDNASGWVQSKNDIIDQLKQESRQPARQIVNYLRELKR</sequence>
<keyword evidence="3" id="KW-1185">Reference proteome</keyword>
<keyword evidence="2" id="KW-0808">Transferase</keyword>
<evidence type="ECO:0000313" key="3">
    <source>
        <dbReference type="Proteomes" id="UP000640274"/>
    </source>
</evidence>
<protein>
    <submittedName>
        <fullName evidence="2">Polysaccharide pyruvyl transferase CsaB</fullName>
    </submittedName>
</protein>
<dbReference type="PANTHER" id="PTHR36836:SF1">
    <property type="entry name" value="COLANIC ACID BIOSYNTHESIS PROTEIN WCAK"/>
    <property type="match status" value="1"/>
</dbReference>
<dbReference type="SUPFAM" id="SSF53756">
    <property type="entry name" value="UDP-Glycosyltransferase/glycogen phosphorylase"/>
    <property type="match status" value="1"/>
</dbReference>